<comment type="caution">
    <text evidence="1">The sequence shown here is derived from an EMBL/GenBank/DDBJ whole genome shotgun (WGS) entry which is preliminary data.</text>
</comment>
<evidence type="ECO:0000313" key="2">
    <source>
        <dbReference type="Proteomes" id="UP001203761"/>
    </source>
</evidence>
<reference evidence="1" key="1">
    <citation type="submission" date="2022-02" db="EMBL/GenBank/DDBJ databases">
        <authorList>
            <person name="Lee M."/>
            <person name="Kim S.-J."/>
            <person name="Jung M.-Y."/>
        </authorList>
    </citation>
    <scope>NUCLEOTIDE SEQUENCE</scope>
    <source>
        <strain evidence="1">JHP9</strain>
    </source>
</reference>
<dbReference type="EMBL" id="JAKNCJ010000004">
    <property type="protein sequence ID" value="MCL6423709.1"/>
    <property type="molecule type" value="Genomic_DNA"/>
</dbReference>
<dbReference type="RefSeq" id="WP_249737783.1">
    <property type="nucleotide sequence ID" value="NZ_JAKNCJ010000004.1"/>
</dbReference>
<dbReference type="Proteomes" id="UP001203761">
    <property type="component" value="Unassembled WGS sequence"/>
</dbReference>
<evidence type="ECO:0000313" key="1">
    <source>
        <dbReference type="EMBL" id="MCL6423709.1"/>
    </source>
</evidence>
<proteinExistence type="predicted"/>
<protein>
    <recommendedName>
        <fullName evidence="3">Integrase</fullName>
    </recommendedName>
</protein>
<keyword evidence="2" id="KW-1185">Reference proteome</keyword>
<name>A0ABT0R384_9MICO</name>
<gene>
    <name evidence="1" type="ORF">Bequi_09965</name>
</gene>
<accession>A0ABT0R384</accession>
<organism evidence="1 2">
    <name type="scientific">Brachybacterium equifaecis</name>
    <dbReference type="NCBI Taxonomy" id="2910770"/>
    <lineage>
        <taxon>Bacteria</taxon>
        <taxon>Bacillati</taxon>
        <taxon>Actinomycetota</taxon>
        <taxon>Actinomycetes</taxon>
        <taxon>Micrococcales</taxon>
        <taxon>Dermabacteraceae</taxon>
        <taxon>Brachybacterium</taxon>
    </lineage>
</organism>
<sequence length="105" mass="11611">MSLTRTKLTRRTVSLRAGAIAYRIWLDEFGPMETPGAFRRARIAQQAKAAAKALRTSPSLGIEELARILHRANPYAAPWDDLGVPGTYRRRARQALGLDAPARAI</sequence>
<evidence type="ECO:0008006" key="3">
    <source>
        <dbReference type="Google" id="ProtNLM"/>
    </source>
</evidence>